<gene>
    <name evidence="2" type="ORF">JVT61DRAFT_1973</name>
</gene>
<reference evidence="2" key="1">
    <citation type="submission" date="2021-03" db="EMBL/GenBank/DDBJ databases">
        <title>Evolutionary innovations through gain and loss of genes in the ectomycorrhizal Boletales.</title>
        <authorList>
            <person name="Wu G."/>
            <person name="Miyauchi S."/>
            <person name="Morin E."/>
            <person name="Yang Z.-L."/>
            <person name="Xu J."/>
            <person name="Martin F.M."/>
        </authorList>
    </citation>
    <scope>NUCLEOTIDE SEQUENCE</scope>
    <source>
        <strain evidence="2">BR01</strain>
    </source>
</reference>
<proteinExistence type="predicted"/>
<sequence>MPPHPGTRRAQPSTSGLEHHFASPKRPRDKNKTRRLVTIPGQTARHQQNLARLAELLNRSETQHPDIPPEHAPALPLAPLSDDDFPMDGMDDHPLQYDAEALQTDNPQTPVVPSSIPCQHSRNHVDSTQRLYANWKELLPRLVVLYLQYTTRTLGKPLGIINDRLSFCHSADCERKQTRILCLMFDHFTPIDEFEAAEEAGEDGNKTKTATDIYDDTGVMGLICRHDIPLFFANIDSPVFYDIGCVLARTLTKYDILNVHVTHRLRFATSAMHAYGHEWACQLVYNPRLATGLGLSDGEGTERLWSRLIKLIGIERSSTRQQRIWLIDRQAGVVGHEMRADLGDWIKRRLKRGVQEQGEAAQGQVKESGYSIGDLKEQWALQKDSQLSIRAHAPQRLKKQLDTVISLQSDLDSTERALQAARSLIEKNSEGIGEEALGIMQGLERTHERLMSKVDALYTSLNVQDQFPELKGVDFNFVHLLILARDLKINIRKRAIASFFEWNKLDRAVGGAQKPLGTKLHQQTRKAIAKRQPALLSAIRKFNSYCEHLETLYDPQ</sequence>
<organism evidence="2 3">
    <name type="scientific">Boletus reticuloceps</name>
    <dbReference type="NCBI Taxonomy" id="495285"/>
    <lineage>
        <taxon>Eukaryota</taxon>
        <taxon>Fungi</taxon>
        <taxon>Dikarya</taxon>
        <taxon>Basidiomycota</taxon>
        <taxon>Agaricomycotina</taxon>
        <taxon>Agaricomycetes</taxon>
        <taxon>Agaricomycetidae</taxon>
        <taxon>Boletales</taxon>
        <taxon>Boletineae</taxon>
        <taxon>Boletaceae</taxon>
        <taxon>Boletoideae</taxon>
        <taxon>Boletus</taxon>
    </lineage>
</organism>
<dbReference type="EMBL" id="JAGFBS010000119">
    <property type="protein sequence ID" value="KAG6369027.1"/>
    <property type="molecule type" value="Genomic_DNA"/>
</dbReference>
<accession>A0A8I2YBU6</accession>
<keyword evidence="3" id="KW-1185">Reference proteome</keyword>
<dbReference type="OrthoDB" id="3364670at2759"/>
<dbReference type="PANTHER" id="PTHR33096">
    <property type="entry name" value="CXC2 DOMAIN-CONTAINING PROTEIN"/>
    <property type="match status" value="1"/>
</dbReference>
<evidence type="ECO:0000313" key="3">
    <source>
        <dbReference type="Proteomes" id="UP000683000"/>
    </source>
</evidence>
<dbReference type="Proteomes" id="UP000683000">
    <property type="component" value="Unassembled WGS sequence"/>
</dbReference>
<dbReference type="Pfam" id="PF18758">
    <property type="entry name" value="KDZ"/>
    <property type="match status" value="1"/>
</dbReference>
<dbReference type="PANTHER" id="PTHR33096:SF1">
    <property type="entry name" value="CXC1-LIKE CYSTEINE CLUSTER ASSOCIATED WITH KDZ TRANSPOSASES DOMAIN-CONTAINING PROTEIN"/>
    <property type="match status" value="1"/>
</dbReference>
<evidence type="ECO:0000256" key="1">
    <source>
        <dbReference type="SAM" id="MobiDB-lite"/>
    </source>
</evidence>
<feature type="region of interest" description="Disordered" evidence="1">
    <location>
        <begin position="1"/>
        <end position="41"/>
    </location>
</feature>
<dbReference type="AlphaFoldDB" id="A0A8I2YBU6"/>
<feature type="compositionally biased region" description="Basic residues" evidence="1">
    <location>
        <begin position="22"/>
        <end position="35"/>
    </location>
</feature>
<name>A0A8I2YBU6_9AGAM</name>
<comment type="caution">
    <text evidence="2">The sequence shown here is derived from an EMBL/GenBank/DDBJ whole genome shotgun (WGS) entry which is preliminary data.</text>
</comment>
<evidence type="ECO:0000313" key="2">
    <source>
        <dbReference type="EMBL" id="KAG6369027.1"/>
    </source>
</evidence>
<dbReference type="InterPro" id="IPR040521">
    <property type="entry name" value="KDZ"/>
</dbReference>
<protein>
    <submittedName>
        <fullName evidence="2">Uncharacterized protein</fullName>
    </submittedName>
</protein>